<dbReference type="GO" id="GO:0016787">
    <property type="term" value="F:hydrolase activity"/>
    <property type="evidence" value="ECO:0007669"/>
    <property type="project" value="UniProtKB-KW"/>
</dbReference>
<keyword evidence="1" id="KW-0812">Transmembrane</keyword>
<feature type="transmembrane region" description="Helical" evidence="1">
    <location>
        <begin position="425"/>
        <end position="444"/>
    </location>
</feature>
<evidence type="ECO:0000313" key="3">
    <source>
        <dbReference type="EMBL" id="WZU62919.1"/>
    </source>
</evidence>
<dbReference type="InterPro" id="IPR029058">
    <property type="entry name" value="AB_hydrolase_fold"/>
</dbReference>
<evidence type="ECO:0000313" key="4">
    <source>
        <dbReference type="Proteomes" id="UP001451782"/>
    </source>
</evidence>
<protein>
    <submittedName>
        <fullName evidence="3">Alpha/beta fold hydrolase</fullName>
    </submittedName>
</protein>
<feature type="transmembrane region" description="Helical" evidence="1">
    <location>
        <begin position="371"/>
        <end position="391"/>
    </location>
</feature>
<gene>
    <name evidence="3" type="ORF">AABB28_13730</name>
</gene>
<dbReference type="InterPro" id="IPR022742">
    <property type="entry name" value="Hydrolase_4"/>
</dbReference>
<evidence type="ECO:0000259" key="2">
    <source>
        <dbReference type="Pfam" id="PF12146"/>
    </source>
</evidence>
<dbReference type="Proteomes" id="UP001451782">
    <property type="component" value="Chromosome"/>
</dbReference>
<organism evidence="3 4">
    <name type="scientific">Yoonia algicola</name>
    <dbReference type="NCBI Taxonomy" id="3137368"/>
    <lineage>
        <taxon>Bacteria</taxon>
        <taxon>Pseudomonadati</taxon>
        <taxon>Pseudomonadota</taxon>
        <taxon>Alphaproteobacteria</taxon>
        <taxon>Rhodobacterales</taxon>
        <taxon>Paracoccaceae</taxon>
        <taxon>Yoonia</taxon>
    </lineage>
</organism>
<dbReference type="SUPFAM" id="SSF53474">
    <property type="entry name" value="alpha/beta-Hydrolases"/>
    <property type="match status" value="1"/>
</dbReference>
<proteinExistence type="predicted"/>
<dbReference type="EMBL" id="CP151762">
    <property type="protein sequence ID" value="WZU62919.1"/>
    <property type="molecule type" value="Genomic_DNA"/>
</dbReference>
<feature type="transmembrane region" description="Helical" evidence="1">
    <location>
        <begin position="314"/>
        <end position="333"/>
    </location>
</feature>
<reference evidence="3 4" key="1">
    <citation type="submission" date="2024-04" db="EMBL/GenBank/DDBJ databases">
        <title>Phylogenomic analyses of a clade within the roseobacter group suggest taxonomic reassignments of species of the genera Aestuariivita, Citreicella, Loktanella, Nautella, Pelagibaca, Ruegeria, Thalassobius, Thiobacimonas and Tropicibacter, and the proposal o.</title>
        <authorList>
            <person name="Jeon C.O."/>
        </authorList>
    </citation>
    <scope>NUCLEOTIDE SEQUENCE [LARGE SCALE GENOMIC DNA]</scope>
    <source>
        <strain evidence="3 4">G8-12</strain>
    </source>
</reference>
<feature type="domain" description="Serine aminopeptidase S33" evidence="2">
    <location>
        <begin position="48"/>
        <end position="165"/>
    </location>
</feature>
<evidence type="ECO:0000256" key="1">
    <source>
        <dbReference type="SAM" id="Phobius"/>
    </source>
</evidence>
<dbReference type="AlphaFoldDB" id="A0AAN0M0S8"/>
<keyword evidence="3" id="KW-0378">Hydrolase</keyword>
<feature type="transmembrane region" description="Helical" evidence="1">
    <location>
        <begin position="244"/>
        <end position="263"/>
    </location>
</feature>
<dbReference type="Gene3D" id="3.40.50.1820">
    <property type="entry name" value="alpha/beta hydrolase"/>
    <property type="match status" value="1"/>
</dbReference>
<feature type="transmembrane region" description="Helical" evidence="1">
    <location>
        <begin position="403"/>
        <end position="419"/>
    </location>
</feature>
<feature type="transmembrane region" description="Helical" evidence="1">
    <location>
        <begin position="284"/>
        <end position="302"/>
    </location>
</feature>
<keyword evidence="1" id="KW-0472">Membrane</keyword>
<dbReference type="KEGG" id="yag:AABB28_13730"/>
<dbReference type="RefSeq" id="WP_342069315.1">
    <property type="nucleotide sequence ID" value="NZ_CP151762.1"/>
</dbReference>
<accession>A0AAN0M0S8</accession>
<feature type="transmembrane region" description="Helical" evidence="1">
    <location>
        <begin position="456"/>
        <end position="477"/>
    </location>
</feature>
<feature type="transmembrane region" description="Helical" evidence="1">
    <location>
        <begin position="340"/>
        <end position="359"/>
    </location>
</feature>
<keyword evidence="1" id="KW-1133">Transmembrane helix</keyword>
<name>A0AAN0M0S8_9RHOB</name>
<sequence>MKAVLALIAVILSLFVLETARQGVNITQVAVGETPVTRYARAGADGPAVVVAHGFAGSQQMMQGYALPLAQAGYQVYAFEFLGHGRHTAPMSGDVNALDGTTRLLVAQTAAVLDTIDAGGMPVALLGHSMATDILARVAQERDDIGPLVLISAFSQVIDANFPPDLLLIAGSWEPGLRGFAQEAVQMVDPTATTGQTVMTSDLRRRVVIAPMTEHVSVLHSRAGRGEAVIWLDGFYGRQSQPSILPTGTAILGLLVGVVLLFGPIAARLPQRPVRVSVIGRQQLAIMLVVPLVLTPLIAVPLSPSFLPVLVADYLGLHLLIFGGIQLALLWWWQLRIGPIAWRAVALLLLWCALFGFLLDRYAANFIPTPQRVWIMAVLALGAVPYMLADMVLSAQSGFLRRLMVRLAFLTSLGIAVALDFEGLFFLIMIAPVLVLFYAVFGTMGRHVARRSGPAASGLVLGLVLAWALGVSFPLFVGT</sequence>
<dbReference type="Pfam" id="PF12146">
    <property type="entry name" value="Hydrolase_4"/>
    <property type="match status" value="1"/>
</dbReference>
<keyword evidence="4" id="KW-1185">Reference proteome</keyword>